<dbReference type="AlphaFoldDB" id="A0A0A9W1D4"/>
<sequence length="121" mass="13482">MEVKQTEVAALCNLEVLNLLNEIKDMSVNNSSTGKQLATILYEASQHLQNSCGSQTPSDVRNLLGALLSFPVKLTHNEKLMIVNTPPKTSLELSLIVHNYDERMTEEQIEELIEIINNTSS</sequence>
<evidence type="ECO:0000313" key="11">
    <source>
        <dbReference type="EMBL" id="JAG01236.1"/>
    </source>
</evidence>
<dbReference type="PANTHER" id="PTHR15561">
    <property type="entry name" value="CALCITONIN GENE-RELATED PEPTIDE-RECEPTOR COMPONENT PROTEIN"/>
    <property type="match status" value="1"/>
</dbReference>
<evidence type="ECO:0000256" key="6">
    <source>
        <dbReference type="ARBA" id="ARBA00023242"/>
    </source>
</evidence>
<proteinExistence type="inferred from homology"/>
<dbReference type="GO" id="GO:0005666">
    <property type="term" value="C:RNA polymerase III complex"/>
    <property type="evidence" value="ECO:0007669"/>
    <property type="project" value="InterPro"/>
</dbReference>
<evidence type="ECO:0000256" key="9">
    <source>
        <dbReference type="ARBA" id="ARBA00045808"/>
    </source>
</evidence>
<evidence type="ECO:0000256" key="2">
    <source>
        <dbReference type="ARBA" id="ARBA00006898"/>
    </source>
</evidence>
<evidence type="ECO:0000313" key="12">
    <source>
        <dbReference type="EMBL" id="JAG61372.1"/>
    </source>
</evidence>
<dbReference type="GO" id="GO:0000166">
    <property type="term" value="F:nucleotide binding"/>
    <property type="evidence" value="ECO:0007669"/>
    <property type="project" value="InterPro"/>
</dbReference>
<reference evidence="12" key="3">
    <citation type="submission" date="2014-09" db="EMBL/GenBank/DDBJ databases">
        <authorList>
            <person name="Magalhaes I.L.F."/>
            <person name="Oliveira U."/>
            <person name="Santos F.R."/>
            <person name="Vidigal T.H.D.A."/>
            <person name="Brescovit A.D."/>
            <person name="Santos A.J."/>
        </authorList>
    </citation>
    <scope>NUCLEOTIDE SEQUENCE</scope>
</reference>
<evidence type="ECO:0000256" key="1">
    <source>
        <dbReference type="ARBA" id="ARBA00004123"/>
    </source>
</evidence>
<evidence type="ECO:0000259" key="10">
    <source>
        <dbReference type="SMART" id="SM00657"/>
    </source>
</evidence>
<dbReference type="InterPro" id="IPR038846">
    <property type="entry name" value="RPC9"/>
</dbReference>
<dbReference type="SUPFAM" id="SSF47819">
    <property type="entry name" value="HRDC-like"/>
    <property type="match status" value="1"/>
</dbReference>
<evidence type="ECO:0000256" key="4">
    <source>
        <dbReference type="ARBA" id="ARBA00022478"/>
    </source>
</evidence>
<protein>
    <recommendedName>
        <fullName evidence="3">DNA-directed RNA polymerase III subunit RPC9</fullName>
    </recommendedName>
</protein>
<keyword evidence="4 11" id="KW-0240">DNA-directed RNA polymerase</keyword>
<feature type="domain" description="RNA polymerase Rpb4/RPC9 core" evidence="10">
    <location>
        <begin position="1"/>
        <end position="120"/>
    </location>
</feature>
<keyword evidence="6" id="KW-0539">Nucleus</keyword>
<evidence type="ECO:0000256" key="8">
    <source>
        <dbReference type="ARBA" id="ARBA00044007"/>
    </source>
</evidence>
<comment type="subcellular location">
    <subcellularLocation>
        <location evidence="1">Nucleus</location>
    </subcellularLocation>
</comment>
<comment type="similarity">
    <text evidence="2">Belongs to the eukaryotic RPC9 RNA polymerase subunit family.</text>
</comment>
<reference evidence="11" key="1">
    <citation type="journal article" date="2014" name="PLoS ONE">
        <title>Transcriptome-Based Identification of ABC Transporters in the Western Tarnished Plant Bug Lygus hesperus.</title>
        <authorList>
            <person name="Hull J.J."/>
            <person name="Chaney K."/>
            <person name="Geib S.M."/>
            <person name="Fabrick J.A."/>
            <person name="Brent C.S."/>
            <person name="Walsh D."/>
            <person name="Lavine L.C."/>
        </authorList>
    </citation>
    <scope>NUCLEOTIDE SEQUENCE</scope>
</reference>
<dbReference type="EMBL" id="GBHO01042368">
    <property type="protein sequence ID" value="JAG01236.1"/>
    <property type="molecule type" value="Transcribed_RNA"/>
</dbReference>
<comment type="subunit">
    <text evidence="8">Component of the RNA polymerase III complex consisting of 17 subunits: a ten-subunit horseshoe-shaped catalytic core composed of POLR3A/RPC1, POLR3B/RPC2, POLR1C/RPAC1, POLR1D/RPAC2, POLR3K/RPC10, POLR2E/RPABC1, POLR2F/RPABC2, POLR2H/RPABC3, POLR2K/RPABC4 and POLR2L/RPABC5; a mobile stalk composed of two subunits POLR3H/RPC8 and CRCP/RPC9, protruding from the core and functioning primarily in transcription initiation; and additional subunits homologous to general transcription factors of the RNA polymerase II machinery, POLR3C/RPC3-POLR3F/RPC6-POLR3G/RPC7 heterotrimer required for transcription initiation and POLR3D/RPC4-POLR3E/RPC5 heterodimer involved in both transcription initiation and termination.</text>
</comment>
<dbReference type="InterPro" id="IPR038324">
    <property type="entry name" value="Rpb4/RPC9_sf"/>
</dbReference>
<evidence type="ECO:0000256" key="7">
    <source>
        <dbReference type="ARBA" id="ARBA00043924"/>
    </source>
</evidence>
<dbReference type="Pfam" id="PF03874">
    <property type="entry name" value="RNA_pol_Rpb4"/>
    <property type="match status" value="1"/>
</dbReference>
<gene>
    <name evidence="11" type="primary">CRCP_1</name>
    <name evidence="11" type="ORF">CM83_38148</name>
</gene>
<accession>A0A0A9W1D4</accession>
<organism evidence="11">
    <name type="scientific">Lygus hesperus</name>
    <name type="common">Western plant bug</name>
    <dbReference type="NCBI Taxonomy" id="30085"/>
    <lineage>
        <taxon>Eukaryota</taxon>
        <taxon>Metazoa</taxon>
        <taxon>Ecdysozoa</taxon>
        <taxon>Arthropoda</taxon>
        <taxon>Hexapoda</taxon>
        <taxon>Insecta</taxon>
        <taxon>Pterygota</taxon>
        <taxon>Neoptera</taxon>
        <taxon>Paraneoptera</taxon>
        <taxon>Hemiptera</taxon>
        <taxon>Heteroptera</taxon>
        <taxon>Panheteroptera</taxon>
        <taxon>Cimicomorpha</taxon>
        <taxon>Miridae</taxon>
        <taxon>Mirini</taxon>
        <taxon>Lygus</taxon>
    </lineage>
</organism>
<reference evidence="11" key="2">
    <citation type="submission" date="2014-07" db="EMBL/GenBank/DDBJ databases">
        <authorList>
            <person name="Hull J."/>
        </authorList>
    </citation>
    <scope>NUCLEOTIDE SEQUENCE</scope>
</reference>
<dbReference type="Gene3D" id="1.20.1250.40">
    <property type="match status" value="1"/>
</dbReference>
<dbReference type="SMART" id="SM00657">
    <property type="entry name" value="RPOL4c"/>
    <property type="match status" value="1"/>
</dbReference>
<dbReference type="PANTHER" id="PTHR15561:SF0">
    <property type="entry name" value="DNA-DIRECTED RNA POLYMERASE III SUBUNIT RPC9"/>
    <property type="match status" value="1"/>
</dbReference>
<evidence type="ECO:0000256" key="3">
    <source>
        <dbReference type="ARBA" id="ARBA00016672"/>
    </source>
</evidence>
<dbReference type="EMBL" id="GBRD01004449">
    <property type="protein sequence ID" value="JAG61372.1"/>
    <property type="molecule type" value="Transcribed_RNA"/>
</dbReference>
<keyword evidence="5" id="KW-0804">Transcription</keyword>
<comment type="function">
    <text evidence="9">DNA-dependent RNA polymerase catalyzes the transcription of DNA into RNA using the four ribonucleoside triphosphates as substrates. Specific peripheric component of RNA polymerase III (Pol III) which synthesizes small non-coding RNAs including 5S rRNA, snRNAs, tRNAs and miRNAs from at least 500 distinct genomic loci. With POLR3H/RPC8 forms a mobile stalk that protrudes from Pol III core and functions primarily in transcription initiation. Pol III plays a key role in sensing and limiting infection by intracellular bacteria and DNA viruses. Acts as nuclear and cytosolic DNA sensor involved in innate immune response. Can sense non-self dsDNA that serves as template for transcription into dsRNA. The non-self RNA polymerase III transcripts, such as Epstein-Barr virus-encoded RNAs (EBERs) induce type I interferon and NF-kappa-B through the RIG-I pathway.</text>
</comment>
<name>A0A0A9W1D4_LYGHE</name>
<evidence type="ECO:0000256" key="5">
    <source>
        <dbReference type="ARBA" id="ARBA00023163"/>
    </source>
</evidence>
<dbReference type="GO" id="GO:0006384">
    <property type="term" value="P:transcription initiation at RNA polymerase III promoter"/>
    <property type="evidence" value="ECO:0007669"/>
    <property type="project" value="InterPro"/>
</dbReference>
<dbReference type="InterPro" id="IPR005574">
    <property type="entry name" value="Rpb4/RPC9"/>
</dbReference>
<dbReference type="InterPro" id="IPR006590">
    <property type="entry name" value="RNA_pol_Rpb4/RPC9_core"/>
</dbReference>
<dbReference type="InterPro" id="IPR010997">
    <property type="entry name" value="HRDC-like_sf"/>
</dbReference>
<comment type="function">
    <text evidence="7">Accessory protein for the calcitonin gene-related peptide (CGRP) receptor. It modulates CGRP responsiveness in a variety of tissues.</text>
</comment>